<evidence type="ECO:0000313" key="4">
    <source>
        <dbReference type="Proteomes" id="UP000298545"/>
    </source>
</evidence>
<sequence>MLNEEFNRDLTRSVPRNPFNEGGRSAPITVTPLSASGGHNPREPVASNGSSQLPGAAGDHPRTPAENQRGAIYAQNTAEMLPVGSSKALELQSPILPRKKGYFRTAMQYLREIEVQSAAGAHHEATSSSLFGQEETKRLRVHERTAEESVAKQNSSSKQMRSTIAASLAIIDSSTARLASEGPHRFEMGLDEINVTEESSTQSQQDIATLAVATGASGSGHNVIIPGEGQPEETYSGASDWIVDSRDSQTNSLLRVAQGSGPGLDDLDLLADTSSPLNTQIVPIDTAEADLSPEPGSPNIESTQVVAESNYSGDATEIASQTPHGLSDVRSLGSPEERSDDFPEFTDEDWARIDAISNPCPTTRRDVANSTHAIGLGDALTPEDSTMGAGPWFTDSATHPEGSRQRPSPSETKSHDFPEFTDEDWSRIDALSDPRPTTRRYVANRTQAIRLGDTIIPEDSTVAAGGWFTGSAAHPEGSRHGPSSSETKSHDFPEFTDEDWAGIDAISKPHSERSCSEQDVGQKSHSPNLNKAVEEMVLPSTISGADQPACRDGDRRDAQDRARVLEPRMRGGYGL</sequence>
<evidence type="ECO:0008006" key="6">
    <source>
        <dbReference type="Google" id="ProtNLM"/>
    </source>
</evidence>
<feature type="region of interest" description="Disordered" evidence="1">
    <location>
        <begin position="466"/>
        <end position="575"/>
    </location>
</feature>
<geneLocation type="plasmid" evidence="2">
    <name>pTiCFBP5473</name>
</geneLocation>
<feature type="compositionally biased region" description="Basic and acidic residues" evidence="1">
    <location>
        <begin position="507"/>
        <end position="522"/>
    </location>
</feature>
<dbReference type="EMBL" id="CP039694">
    <property type="protein sequence ID" value="QCJ00989.1"/>
    <property type="molecule type" value="Genomic_DNA"/>
</dbReference>
<dbReference type="OrthoDB" id="8294805at2"/>
<dbReference type="Proteomes" id="UP000298545">
    <property type="component" value="Plasmid pTiCFBP5473"/>
</dbReference>
<keyword evidence="2" id="KW-0614">Plasmid</keyword>
<reference evidence="3 5" key="2">
    <citation type="submission" date="2021-03" db="EMBL/GenBank/DDBJ databases">
        <title>Rapid diversification of plasmids in a genus of pathogenic and nitrogen fixing bacteria.</title>
        <authorList>
            <person name="Weisberg A.J."/>
            <person name="Miller M."/>
            <person name="Ream W."/>
            <person name="Grunwald N.J."/>
            <person name="Chang J.H."/>
        </authorList>
    </citation>
    <scope>NUCLEOTIDE SEQUENCE [LARGE SCALE GENOMIC DNA]</scope>
    <source>
        <strain evidence="3 5">AF3.44</strain>
        <plasmid evidence="3 5">pTiAF3.44</plasmid>
    </source>
</reference>
<proteinExistence type="predicted"/>
<dbReference type="RefSeq" id="WP_136954443.1">
    <property type="nucleotide sequence ID" value="NZ_CP039694.1"/>
</dbReference>
<name>A0A4D7DXH4_9HYPH</name>
<evidence type="ECO:0000313" key="5">
    <source>
        <dbReference type="Proteomes" id="UP000826513"/>
    </source>
</evidence>
<feature type="region of interest" description="Disordered" evidence="1">
    <location>
        <begin position="1"/>
        <end position="73"/>
    </location>
</feature>
<feature type="region of interest" description="Disordered" evidence="1">
    <location>
        <begin position="377"/>
        <end position="433"/>
    </location>
</feature>
<feature type="compositionally biased region" description="Basic and acidic residues" evidence="1">
    <location>
        <begin position="549"/>
        <end position="569"/>
    </location>
</feature>
<feature type="compositionally biased region" description="Basic and acidic residues" evidence="1">
    <location>
        <begin position="1"/>
        <end position="11"/>
    </location>
</feature>
<protein>
    <recommendedName>
        <fullName evidence="6">Protein virD3</fullName>
    </recommendedName>
</protein>
<dbReference type="EMBL" id="CP072169">
    <property type="protein sequence ID" value="QYA10327.1"/>
    <property type="molecule type" value="Genomic_DNA"/>
</dbReference>
<reference evidence="2 4" key="1">
    <citation type="submission" date="2019-04" db="EMBL/GenBank/DDBJ databases">
        <title>Complete genome sequence of Agrobacterium larrymoorei CFBP5473.</title>
        <authorList>
            <person name="Haryono M."/>
            <person name="Chou L."/>
            <person name="Lin Y.-C."/>
            <person name="Lai E.-M."/>
            <person name="Kuo C.-H."/>
        </authorList>
    </citation>
    <scope>NUCLEOTIDE SEQUENCE [LARGE SCALE GENOMIC DNA]</scope>
    <source>
        <strain evidence="2 4">CFBP5473</strain>
        <plasmid evidence="4">pticfbp5473</plasmid>
        <plasmid evidence="2">pTiCFBP5473</plasmid>
    </source>
</reference>
<evidence type="ECO:0000313" key="2">
    <source>
        <dbReference type="EMBL" id="QCJ00989.1"/>
    </source>
</evidence>
<dbReference type="STRING" id="1367849.GCA_000518585_03620"/>
<feature type="region of interest" description="Disordered" evidence="1">
    <location>
        <begin position="317"/>
        <end position="343"/>
    </location>
</feature>
<dbReference type="Proteomes" id="UP000826513">
    <property type="component" value="Plasmid pTiAF3.44"/>
</dbReference>
<keyword evidence="5" id="KW-1185">Reference proteome</keyword>
<dbReference type="AlphaFoldDB" id="A0A4D7DXH4"/>
<geneLocation type="plasmid" evidence="4">
    <name>pticfbp5473</name>
</geneLocation>
<evidence type="ECO:0000256" key="1">
    <source>
        <dbReference type="SAM" id="MobiDB-lite"/>
    </source>
</evidence>
<organism evidence="2 4">
    <name type="scientific">Agrobacterium larrymoorei</name>
    <dbReference type="NCBI Taxonomy" id="160699"/>
    <lineage>
        <taxon>Bacteria</taxon>
        <taxon>Pseudomonadati</taxon>
        <taxon>Pseudomonadota</taxon>
        <taxon>Alphaproteobacteria</taxon>
        <taxon>Hyphomicrobiales</taxon>
        <taxon>Rhizobiaceae</taxon>
        <taxon>Rhizobium/Agrobacterium group</taxon>
        <taxon>Agrobacterium</taxon>
    </lineage>
</organism>
<geneLocation type="plasmid" evidence="3 5">
    <name>pTiAF3.44</name>
</geneLocation>
<dbReference type="KEGG" id="alf:CFBP5473_23745"/>
<accession>A0A4D7DXH4</accession>
<evidence type="ECO:0000313" key="3">
    <source>
        <dbReference type="EMBL" id="QYA10327.1"/>
    </source>
</evidence>
<feature type="compositionally biased region" description="Basic and acidic residues" evidence="1">
    <location>
        <begin position="412"/>
        <end position="432"/>
    </location>
</feature>
<gene>
    <name evidence="2" type="ORF">CFBP5473_23745</name>
    <name evidence="3" type="ORF">J5285_22420</name>
</gene>